<dbReference type="HOGENOM" id="CLU_019560_0_0_9"/>
<feature type="domain" description="SLH" evidence="2">
    <location>
        <begin position="745"/>
        <end position="808"/>
    </location>
</feature>
<evidence type="ECO:0000313" key="3">
    <source>
        <dbReference type="EMBL" id="AEI38949.1"/>
    </source>
</evidence>
<dbReference type="KEGG" id="pms:KNP414_00324"/>
<gene>
    <name evidence="3" type="ordered locus">KNP414_00324</name>
</gene>
<reference evidence="4" key="1">
    <citation type="submission" date="2011-06" db="EMBL/GenBank/DDBJ databases">
        <title>Complete genome sequence of Paenibacillus mucilaginosus KNP414.</title>
        <authorList>
            <person name="Wang J."/>
            <person name="Hu S."/>
            <person name="Hu X."/>
            <person name="Zhang B."/>
            <person name="Dong D."/>
            <person name="Zhang S."/>
            <person name="Zhao K."/>
            <person name="Wu D."/>
        </authorList>
    </citation>
    <scope>NUCLEOTIDE SEQUENCE [LARGE SCALE GENOMIC DNA]</scope>
    <source>
        <strain evidence="4">KNP414</strain>
    </source>
</reference>
<keyword evidence="1" id="KW-0732">Signal</keyword>
<evidence type="ECO:0000256" key="1">
    <source>
        <dbReference type="SAM" id="SignalP"/>
    </source>
</evidence>
<dbReference type="InterPro" id="IPR032599">
    <property type="entry name" value="YcdB/YcdC_rep_domain"/>
</dbReference>
<dbReference type="RefSeq" id="WP_013914115.1">
    <property type="nucleotide sequence ID" value="NC_015690.1"/>
</dbReference>
<dbReference type="EMBL" id="CP002869">
    <property type="protein sequence ID" value="AEI38949.1"/>
    <property type="molecule type" value="Genomic_DNA"/>
</dbReference>
<feature type="domain" description="SLH" evidence="2">
    <location>
        <begin position="614"/>
        <end position="676"/>
    </location>
</feature>
<dbReference type="InterPro" id="IPR001119">
    <property type="entry name" value="SLH_dom"/>
</dbReference>
<proteinExistence type="predicted"/>
<feature type="signal peptide" evidence="1">
    <location>
        <begin position="1"/>
        <end position="27"/>
    </location>
</feature>
<name>F8FNB2_PAEMK</name>
<accession>F8FNB2</accession>
<dbReference type="PATRIC" id="fig|1036673.3.peg.281"/>
<dbReference type="Pfam" id="PF16244">
    <property type="entry name" value="DUF4901"/>
    <property type="match status" value="2"/>
</dbReference>
<reference evidence="3 4" key="2">
    <citation type="journal article" date="2013" name="Genome Announc.">
        <title>Genome Sequence of Growth-Improving Paenibacillus mucilaginosus Strain KNP414.</title>
        <authorList>
            <person name="Lu J.J."/>
            <person name="Wang J.F."/>
            <person name="Hu X.F."/>
        </authorList>
    </citation>
    <scope>NUCLEOTIDE SEQUENCE [LARGE SCALE GENOMIC DNA]</scope>
    <source>
        <strain evidence="3 4">KNP414</strain>
    </source>
</reference>
<dbReference type="PROSITE" id="PS51272">
    <property type="entry name" value="SLH"/>
    <property type="match status" value="3"/>
</dbReference>
<evidence type="ECO:0000259" key="2">
    <source>
        <dbReference type="PROSITE" id="PS51272"/>
    </source>
</evidence>
<dbReference type="Pfam" id="PF00395">
    <property type="entry name" value="SLH"/>
    <property type="match status" value="3"/>
</dbReference>
<organism evidence="3 4">
    <name type="scientific">Paenibacillus mucilaginosus (strain KNP414)</name>
    <dbReference type="NCBI Taxonomy" id="1036673"/>
    <lineage>
        <taxon>Bacteria</taxon>
        <taxon>Bacillati</taxon>
        <taxon>Bacillota</taxon>
        <taxon>Bacilli</taxon>
        <taxon>Bacillales</taxon>
        <taxon>Paenibacillaceae</taxon>
        <taxon>Paenibacillus</taxon>
    </lineage>
</organism>
<sequence>MQKPFFKPWGIAGLTTALLLTSASPLAAMTPDAASKQTSAVLLPAAGPSAPAKEALPAASDAPVNTAVSRERAIELAGTYVTIPTDYKLQSVNYQVTPFSGGSARGAWHLSFVKQDAKGYYGSISVTVDSNNGGLLSYQIYDGDPDRKPSFPPQVSLDKAKTIAEAHLAKMLPKEQSQLTYALEDEKNFRKPLSGETQYPLRWVRSVNGIPFYGNEVRITVDGDGRIISYSKQWDESLAFAPSGTPVAADKAADTLQKATNPRLQYVTPYNAESGAQQLYVAYTADPLMVDAATGEVLTLSGGKPAPAVKPVPLSDKPLAELPSAPLKLTKEQAVERITGKFTLPKEAKLEDASYREYTDPRTNRTTSAWDLRWSVGGSPENGGRMIYASVDSSTGVILAFSPNDFRPLAASTDTAGADLTSDELKSRAEKHLREILPAYVHELYLDPQNEASPEWTSKLASMPYYPVNYRRIVGGIPTEYESVSLGLDRKTGEIKEFHSNLSTIPYPAEPPKVIAEDEARKLLLGQYDIKLQYVIDYKGKPSPYGYDGAGGMPVEKYNVMAAAGEIAPTGGEKLQTRLVYGLVPKFTEREQQLFLDGESGKWRSRESGRTVDPFAAPPADIAGHWAEEALNLMIDYGALEVTDGKVQPDGLITRGEMVKMLLAAVNGGYMPLSAGAYAERAASFADVAKDSKYFAYVENAADRGLIDRTSGTFQPDASLSRADLAELLVRAMGYRKLAQTEGLFVLQATDLENGAAANPGAVALVNGLGIMTLEDGKFRPKTEMTRAQAATAFYKYLQVRAELQDSPVNPRW</sequence>
<dbReference type="Proteomes" id="UP000006620">
    <property type="component" value="Chromosome"/>
</dbReference>
<dbReference type="AlphaFoldDB" id="F8FNB2"/>
<feature type="chain" id="PRO_5039470230" evidence="1">
    <location>
        <begin position="28"/>
        <end position="813"/>
    </location>
</feature>
<protein>
    <submittedName>
        <fullName evidence="3">S-layer protein</fullName>
    </submittedName>
</protein>
<feature type="domain" description="SLH" evidence="2">
    <location>
        <begin position="681"/>
        <end position="743"/>
    </location>
</feature>
<evidence type="ECO:0000313" key="4">
    <source>
        <dbReference type="Proteomes" id="UP000006620"/>
    </source>
</evidence>